<feature type="region of interest" description="Disordered" evidence="1">
    <location>
        <begin position="923"/>
        <end position="944"/>
    </location>
</feature>
<feature type="region of interest" description="Disordered" evidence="1">
    <location>
        <begin position="212"/>
        <end position="247"/>
    </location>
</feature>
<accession>A0A2J6R754</accession>
<feature type="region of interest" description="Disordered" evidence="1">
    <location>
        <begin position="752"/>
        <end position="787"/>
    </location>
</feature>
<reference evidence="3 4" key="1">
    <citation type="submission" date="2016-04" db="EMBL/GenBank/DDBJ databases">
        <title>A degradative enzymes factory behind the ericoid mycorrhizal symbiosis.</title>
        <authorList>
            <consortium name="DOE Joint Genome Institute"/>
            <person name="Martino E."/>
            <person name="Morin E."/>
            <person name="Grelet G."/>
            <person name="Kuo A."/>
            <person name="Kohler A."/>
            <person name="Daghino S."/>
            <person name="Barry K."/>
            <person name="Choi C."/>
            <person name="Cichocki N."/>
            <person name="Clum A."/>
            <person name="Copeland A."/>
            <person name="Hainaut M."/>
            <person name="Haridas S."/>
            <person name="Labutti K."/>
            <person name="Lindquist E."/>
            <person name="Lipzen A."/>
            <person name="Khouja H.-R."/>
            <person name="Murat C."/>
            <person name="Ohm R."/>
            <person name="Olson A."/>
            <person name="Spatafora J."/>
            <person name="Veneault-Fourrey C."/>
            <person name="Henrissat B."/>
            <person name="Grigoriev I."/>
            <person name="Martin F."/>
            <person name="Perotto S."/>
        </authorList>
    </citation>
    <scope>NUCLEOTIDE SEQUENCE [LARGE SCALE GENOMIC DNA]</scope>
    <source>
        <strain evidence="3 4">F</strain>
    </source>
</reference>
<feature type="compositionally biased region" description="Low complexity" evidence="1">
    <location>
        <begin position="831"/>
        <end position="850"/>
    </location>
</feature>
<feature type="domain" description="DUF6590" evidence="2">
    <location>
        <begin position="291"/>
        <end position="433"/>
    </location>
</feature>
<feature type="compositionally biased region" description="Polar residues" evidence="1">
    <location>
        <begin position="873"/>
        <end position="900"/>
    </location>
</feature>
<dbReference type="EMBL" id="KZ613954">
    <property type="protein sequence ID" value="PMD34341.1"/>
    <property type="molecule type" value="Genomic_DNA"/>
</dbReference>
<evidence type="ECO:0000259" key="2">
    <source>
        <dbReference type="Pfam" id="PF20233"/>
    </source>
</evidence>
<feature type="compositionally biased region" description="Acidic residues" evidence="1">
    <location>
        <begin position="530"/>
        <end position="541"/>
    </location>
</feature>
<sequence>MGHHDQRRRKHPEGSGHEKWSDRLPVNFEHLGAGWKLGEAQYEHAANPDSIEAHISNYLLDMDQSAASSSKETPPSSPSIEHLAAATAAPFPYAPPEYDFQARPRRSGDYSVSRNMYGHSRRRREGNHLSQEVSGPTVEHDTLEPRLSRARVTAGEDTWNATSFRTDPQHSTRAKPVTRDSIKVASEGLDIIDGEYALLPPTTWNEWTARRDGYTSSNARPPSKPSSGDDSIGRLHKTEHVQKSSLESTSLVKIPSRLVKGTGGHAEKLDGSYTTKRHDYEKFFQVGPVFSNFFHVGRVFSTLWTDASSPSHEDDSGFESEVFYHEKVHCKIRHFVVLGHRPGKRFVTCLPITSYAGQGILKRGIRLNEHGFIYCQKEPKEVDQMSSMPLKFLPSWTREKLQEPSLVNYGRVYKVDTAFVKVRDDGVLDNNSKGILFHNLRKVRVEEVPDPSDSTSRRLDDFLNDKGGPVSIYPPQLSDEYCFSKSGSEQDIDHQTPGTAVHQTLTQRQRPSKSRRLDLPRQRLSIHGDDESDFEANESEDSPILRSDSSRRKRETEKLKFKLNLANGCHGMEEVVEEQYYDWIWACCNCGEARVMTVDVALACPRCGVLRCENCPLESVKRENLAHAITNGRTRSRVHHSASLEDFQPTTEPHQTTVQEAHQGTSSIVQKALSWFGLKQDPNVSSSLPPKISSPVGPLNVALVASNAAPSWSPGVGTGLAAGTLVSGVLGTTVHNCYSFRVEEMRKCEEIERKRRDSDAASQAANRPLRWEYSGNPDDPLICRHGRLRHSKNRGMISPYEARRAMFQNKQRKLATSRRLSETDPSHVYESDSISESSSDGEPSEGETSGAPSVLQSDGEISGGETSGALSALQRQQRITSPPVSLKGSESTADSCHAATQESVPGVDLATLDGDCNQLQHMSNQTSLTLSPSSTSVKSSSDYLQEEHVQPSSLSYQMRPFSASLRIIIPPFPDDSQEREKWYKFCKVALEEAFKHEKDRSESVWKLLGHEILDPYIGHVLNPVPPGTQDQVNWLNFYLLILRGVKGGFVSFEKASWEF</sequence>
<proteinExistence type="predicted"/>
<feature type="compositionally biased region" description="Basic and acidic residues" evidence="1">
    <location>
        <begin position="819"/>
        <end position="830"/>
    </location>
</feature>
<feature type="region of interest" description="Disordered" evidence="1">
    <location>
        <begin position="809"/>
        <end position="900"/>
    </location>
</feature>
<protein>
    <recommendedName>
        <fullName evidence="2">DUF6590 domain-containing protein</fullName>
    </recommendedName>
</protein>
<gene>
    <name evidence="3" type="ORF">L207DRAFT_638851</name>
</gene>
<evidence type="ECO:0000313" key="3">
    <source>
        <dbReference type="EMBL" id="PMD34341.1"/>
    </source>
</evidence>
<feature type="region of interest" description="Disordered" evidence="1">
    <location>
        <begin position="446"/>
        <end position="551"/>
    </location>
</feature>
<feature type="compositionally biased region" description="Polar residues" evidence="1">
    <location>
        <begin position="214"/>
        <end position="229"/>
    </location>
</feature>
<dbReference type="Proteomes" id="UP000235786">
    <property type="component" value="Unassembled WGS sequence"/>
</dbReference>
<dbReference type="InterPro" id="IPR046497">
    <property type="entry name" value="DUF6590"/>
</dbReference>
<feature type="compositionally biased region" description="Low complexity" evidence="1">
    <location>
        <begin position="923"/>
        <end position="943"/>
    </location>
</feature>
<evidence type="ECO:0000256" key="1">
    <source>
        <dbReference type="SAM" id="MobiDB-lite"/>
    </source>
</evidence>
<feature type="region of interest" description="Disordered" evidence="1">
    <location>
        <begin position="92"/>
        <end position="143"/>
    </location>
</feature>
<dbReference type="Pfam" id="PF20233">
    <property type="entry name" value="DUF6590"/>
    <property type="match status" value="1"/>
</dbReference>
<feature type="compositionally biased region" description="Basic and acidic residues" evidence="1">
    <location>
        <begin position="515"/>
        <end position="529"/>
    </location>
</feature>
<feature type="compositionally biased region" description="Basic and acidic residues" evidence="1">
    <location>
        <begin position="231"/>
        <end position="242"/>
    </location>
</feature>
<organism evidence="3 4">
    <name type="scientific">Hyaloscypha variabilis (strain UAMH 11265 / GT02V1 / F)</name>
    <name type="common">Meliniomyces variabilis</name>
    <dbReference type="NCBI Taxonomy" id="1149755"/>
    <lineage>
        <taxon>Eukaryota</taxon>
        <taxon>Fungi</taxon>
        <taxon>Dikarya</taxon>
        <taxon>Ascomycota</taxon>
        <taxon>Pezizomycotina</taxon>
        <taxon>Leotiomycetes</taxon>
        <taxon>Helotiales</taxon>
        <taxon>Hyaloscyphaceae</taxon>
        <taxon>Hyaloscypha</taxon>
        <taxon>Hyaloscypha variabilis</taxon>
    </lineage>
</organism>
<feature type="compositionally biased region" description="Polar residues" evidence="1">
    <location>
        <begin position="496"/>
        <end position="509"/>
    </location>
</feature>
<keyword evidence="4" id="KW-1185">Reference proteome</keyword>
<name>A0A2J6R754_HYAVF</name>
<dbReference type="AlphaFoldDB" id="A0A2J6R754"/>
<feature type="compositionally biased region" description="Basic residues" evidence="1">
    <location>
        <begin position="1"/>
        <end position="11"/>
    </location>
</feature>
<feature type="compositionally biased region" description="Basic and acidic residues" evidence="1">
    <location>
        <begin position="455"/>
        <end position="464"/>
    </location>
</feature>
<feature type="region of interest" description="Disordered" evidence="1">
    <location>
        <begin position="1"/>
        <end position="23"/>
    </location>
</feature>
<feature type="compositionally biased region" description="Basic and acidic residues" evidence="1">
    <location>
        <begin position="12"/>
        <end position="22"/>
    </location>
</feature>
<dbReference type="OrthoDB" id="3559580at2759"/>
<evidence type="ECO:0000313" key="4">
    <source>
        <dbReference type="Proteomes" id="UP000235786"/>
    </source>
</evidence>